<dbReference type="InterPro" id="IPR009305">
    <property type="entry name" value="Mpo1-like"/>
</dbReference>
<keyword evidence="3" id="KW-1185">Reference proteome</keyword>
<dbReference type="Pfam" id="PF06127">
    <property type="entry name" value="Mpo1-like"/>
    <property type="match status" value="1"/>
</dbReference>
<dbReference type="RefSeq" id="WP_190467094.1">
    <property type="nucleotide sequence ID" value="NZ_JACJPW010000050.1"/>
</dbReference>
<evidence type="ECO:0000313" key="2">
    <source>
        <dbReference type="EMBL" id="MBD2183218.1"/>
    </source>
</evidence>
<comment type="caution">
    <text evidence="2">The sequence shown here is derived from an EMBL/GenBank/DDBJ whole genome shotgun (WGS) entry which is preliminary data.</text>
</comment>
<name>A0A926ZHF4_9CYAN</name>
<keyword evidence="1" id="KW-1133">Transmembrane helix</keyword>
<gene>
    <name evidence="2" type="ORF">H6G03_19480</name>
</gene>
<keyword evidence="1" id="KW-0812">Transmembrane</keyword>
<reference evidence="2" key="2">
    <citation type="submission" date="2020-08" db="EMBL/GenBank/DDBJ databases">
        <authorList>
            <person name="Chen M."/>
            <person name="Teng W."/>
            <person name="Zhao L."/>
            <person name="Hu C."/>
            <person name="Zhou Y."/>
            <person name="Han B."/>
            <person name="Song L."/>
            <person name="Shu W."/>
        </authorList>
    </citation>
    <scope>NUCLEOTIDE SEQUENCE</scope>
    <source>
        <strain evidence="2">FACHB-1375</strain>
    </source>
</reference>
<dbReference type="AlphaFoldDB" id="A0A926ZHF4"/>
<dbReference type="EMBL" id="JACJPW010000050">
    <property type="protein sequence ID" value="MBD2183218.1"/>
    <property type="molecule type" value="Genomic_DNA"/>
</dbReference>
<protein>
    <submittedName>
        <fullName evidence="2">DUF962 domain-containing protein</fullName>
    </submittedName>
</protein>
<proteinExistence type="predicted"/>
<evidence type="ECO:0000313" key="3">
    <source>
        <dbReference type="Proteomes" id="UP000641646"/>
    </source>
</evidence>
<organism evidence="2 3">
    <name type="scientific">Aerosakkonema funiforme FACHB-1375</name>
    <dbReference type="NCBI Taxonomy" id="2949571"/>
    <lineage>
        <taxon>Bacteria</taxon>
        <taxon>Bacillati</taxon>
        <taxon>Cyanobacteriota</taxon>
        <taxon>Cyanophyceae</taxon>
        <taxon>Oscillatoriophycideae</taxon>
        <taxon>Aerosakkonematales</taxon>
        <taxon>Aerosakkonemataceae</taxon>
        <taxon>Aerosakkonema</taxon>
    </lineage>
</organism>
<reference evidence="2" key="1">
    <citation type="journal article" date="2015" name="ISME J.">
        <title>Draft Genome Sequence of Streptomyces incarnatus NRRL8089, which Produces the Nucleoside Antibiotic Sinefungin.</title>
        <authorList>
            <person name="Oshima K."/>
            <person name="Hattori M."/>
            <person name="Shimizu H."/>
            <person name="Fukuda K."/>
            <person name="Nemoto M."/>
            <person name="Inagaki K."/>
            <person name="Tamura T."/>
        </authorList>
    </citation>
    <scope>NUCLEOTIDE SEQUENCE</scope>
    <source>
        <strain evidence="2">FACHB-1375</strain>
    </source>
</reference>
<feature type="transmembrane region" description="Helical" evidence="1">
    <location>
        <begin position="42"/>
        <end position="60"/>
    </location>
</feature>
<evidence type="ECO:0000256" key="1">
    <source>
        <dbReference type="SAM" id="Phobius"/>
    </source>
</evidence>
<accession>A0A926ZHF4</accession>
<dbReference type="Proteomes" id="UP000641646">
    <property type="component" value="Unassembled WGS sequence"/>
</dbReference>
<keyword evidence="1" id="KW-0472">Membrane</keyword>
<feature type="transmembrane region" description="Helical" evidence="1">
    <location>
        <begin position="66"/>
        <end position="85"/>
    </location>
</feature>
<sequence>MTESNANLRQKLRNRIDDRTLAHPFTDYWDIFVLKHQHPINVALHIVGIFIFYGLLFSAWKLQNFWLFLALPLTQLVGLSGHLLFERSHIDFQDAVFSWRASRCLGRMLLRVLLGKYGEDIRQRQEVLRKYQSKGNYS</sequence>